<dbReference type="Gene3D" id="3.20.20.70">
    <property type="entry name" value="Aldolase class I"/>
    <property type="match status" value="1"/>
</dbReference>
<evidence type="ECO:0000313" key="1">
    <source>
        <dbReference type="EMBL" id="SUB56648.1"/>
    </source>
</evidence>
<dbReference type="OrthoDB" id="1092608at2"/>
<dbReference type="SUPFAM" id="SSF51412">
    <property type="entry name" value="Inosine monophosphate dehydrogenase (IMPDH)"/>
    <property type="match status" value="1"/>
</dbReference>
<dbReference type="AlphaFoldDB" id="A0A379C3I6"/>
<accession>A0A379C3I6</accession>
<reference evidence="1 2" key="1">
    <citation type="submission" date="2018-06" db="EMBL/GenBank/DDBJ databases">
        <authorList>
            <consortium name="Pathogen Informatics"/>
            <person name="Doyle S."/>
        </authorList>
    </citation>
    <scope>NUCLEOTIDE SEQUENCE [LARGE SCALE GENOMIC DNA]</scope>
    <source>
        <strain evidence="1 2">NCTC13149</strain>
    </source>
</reference>
<dbReference type="EMBL" id="UGSZ01000001">
    <property type="protein sequence ID" value="SUB56648.1"/>
    <property type="molecule type" value="Genomic_DNA"/>
</dbReference>
<dbReference type="InterPro" id="IPR013785">
    <property type="entry name" value="Aldolase_TIM"/>
</dbReference>
<gene>
    <name evidence="1" type="ORF">NCTC13149_00420</name>
</gene>
<evidence type="ECO:0008006" key="3">
    <source>
        <dbReference type="Google" id="ProtNLM"/>
    </source>
</evidence>
<dbReference type="STRING" id="1122949.GCA_000378725_01636"/>
<organism evidence="1 2">
    <name type="scientific">Peptoniphilus lacrimalis</name>
    <dbReference type="NCBI Taxonomy" id="33031"/>
    <lineage>
        <taxon>Bacteria</taxon>
        <taxon>Bacillati</taxon>
        <taxon>Bacillota</taxon>
        <taxon>Tissierellia</taxon>
        <taxon>Tissierellales</taxon>
        <taxon>Peptoniphilaceae</taxon>
        <taxon>Peptoniphilus</taxon>
    </lineage>
</organism>
<dbReference type="RefSeq" id="WP_019035253.1">
    <property type="nucleotide sequence ID" value="NZ_UGSZ01000001.1"/>
</dbReference>
<evidence type="ECO:0000313" key="2">
    <source>
        <dbReference type="Proteomes" id="UP000255517"/>
    </source>
</evidence>
<dbReference type="Proteomes" id="UP000255517">
    <property type="component" value="Unassembled WGS sequence"/>
</dbReference>
<name>A0A379C3I6_9FIRM</name>
<proteinExistence type="predicted"/>
<sequence length="232" mass="25309">MEQSNKKDKLIPKIETNLRKRQVLIPEVIYRASGINFMGKRIKSLLFSNDLPIICNTNAQAIMAVYPFTPELKIINAICEVASVPVFVGIGGAVTNGYRSLNIGMQAELLGAKGVVVNAPMANETIKRISEVLDVPVIATVLSLKDDIEGKVKAGARVLNVAGGKRTPELIELCRKIVGEEYPIIATGGHTDEHILETIEAGANAITYTPQSSSEIFSEVMNGYREKMREKN</sequence>
<protein>
    <recommendedName>
        <fullName evidence="3">Keto-hydroxyglutarate-aldolase/keto-deoxy-phosphogluconate aldolase</fullName>
    </recommendedName>
</protein>